<protein>
    <submittedName>
        <fullName evidence="1">Uncharacterized protein</fullName>
    </submittedName>
</protein>
<keyword evidence="2" id="KW-1185">Reference proteome</keyword>
<comment type="caution">
    <text evidence="1">The sequence shown here is derived from an EMBL/GenBank/DDBJ whole genome shotgun (WGS) entry which is preliminary data.</text>
</comment>
<evidence type="ECO:0000313" key="1">
    <source>
        <dbReference type="EMBL" id="MBA0814264.1"/>
    </source>
</evidence>
<evidence type="ECO:0000313" key="2">
    <source>
        <dbReference type="Proteomes" id="UP000593560"/>
    </source>
</evidence>
<reference evidence="1 2" key="1">
    <citation type="journal article" date="2019" name="Genome Biol. Evol.">
        <title>Insights into the evolution of the New World diploid cottons (Gossypium, subgenus Houzingenia) based on genome sequencing.</title>
        <authorList>
            <person name="Grover C.E."/>
            <person name="Arick M.A. 2nd"/>
            <person name="Thrash A."/>
            <person name="Conover J.L."/>
            <person name="Sanders W.S."/>
            <person name="Peterson D.G."/>
            <person name="Frelichowski J.E."/>
            <person name="Scheffler J.A."/>
            <person name="Scheffler B.E."/>
            <person name="Wendel J.F."/>
        </authorList>
    </citation>
    <scope>NUCLEOTIDE SEQUENCE [LARGE SCALE GENOMIC DNA]</scope>
    <source>
        <strain evidence="1">0</strain>
        <tissue evidence="1">Leaf</tissue>
    </source>
</reference>
<dbReference type="AlphaFoldDB" id="A0A7J9HY29"/>
<dbReference type="EMBL" id="JABFAD010000012">
    <property type="protein sequence ID" value="MBA0814264.1"/>
    <property type="molecule type" value="Genomic_DNA"/>
</dbReference>
<gene>
    <name evidence="1" type="ORF">Gohar_020104</name>
</gene>
<accession>A0A7J9HY29</accession>
<sequence length="69" mass="7867">MRREHRTAGFRGDVQILVNGVEVLEDEERLCRIRKDVKDDRRDSLLEVKEGRGSYVDASSPSANGHKTL</sequence>
<dbReference type="Proteomes" id="UP000593560">
    <property type="component" value="Unassembled WGS sequence"/>
</dbReference>
<name>A0A7J9HY29_9ROSI</name>
<proteinExistence type="predicted"/>
<organism evidence="1 2">
    <name type="scientific">Gossypium harknessii</name>
    <dbReference type="NCBI Taxonomy" id="34285"/>
    <lineage>
        <taxon>Eukaryota</taxon>
        <taxon>Viridiplantae</taxon>
        <taxon>Streptophyta</taxon>
        <taxon>Embryophyta</taxon>
        <taxon>Tracheophyta</taxon>
        <taxon>Spermatophyta</taxon>
        <taxon>Magnoliopsida</taxon>
        <taxon>eudicotyledons</taxon>
        <taxon>Gunneridae</taxon>
        <taxon>Pentapetalae</taxon>
        <taxon>rosids</taxon>
        <taxon>malvids</taxon>
        <taxon>Malvales</taxon>
        <taxon>Malvaceae</taxon>
        <taxon>Malvoideae</taxon>
        <taxon>Gossypium</taxon>
    </lineage>
</organism>
<feature type="non-terminal residue" evidence="1">
    <location>
        <position position="69"/>
    </location>
</feature>